<proteinExistence type="predicted"/>
<keyword evidence="3" id="KW-1185">Reference proteome</keyword>
<dbReference type="PROSITE" id="PS51186">
    <property type="entry name" value="GNAT"/>
    <property type="match status" value="1"/>
</dbReference>
<dbReference type="Gene3D" id="3.40.630.30">
    <property type="match status" value="1"/>
</dbReference>
<accession>A0A6G1IB76</accession>
<dbReference type="EMBL" id="ML996687">
    <property type="protein sequence ID" value="KAF2405451.1"/>
    <property type="molecule type" value="Genomic_DNA"/>
</dbReference>
<dbReference type="InterPro" id="IPR052523">
    <property type="entry name" value="Trichothecene_AcTrans"/>
</dbReference>
<dbReference type="Proteomes" id="UP000799640">
    <property type="component" value="Unassembled WGS sequence"/>
</dbReference>
<dbReference type="GO" id="GO:0016747">
    <property type="term" value="F:acyltransferase activity, transferring groups other than amino-acyl groups"/>
    <property type="evidence" value="ECO:0007669"/>
    <property type="project" value="InterPro"/>
</dbReference>
<sequence length="218" mass="24634">MALRVETLQDADVEEYIRIRHAAFRSNPALGHFIQPTADISPDDIASSAAQTRKAMRENPDVRFAKVVDENGTMIATAHWHVYEHERTQEQQEEIQRMAPLPPQANAAAWNDFFGYLSESRRDILGTRPAVLLHILVTHPTHHRRGAGALLLQRALEDADRLGLEAYLEASEAGRNLYARYGFESVFRKEFDLEKYGGSGTDANTVMIRPPRKSGQRI</sequence>
<protein>
    <submittedName>
        <fullName evidence="2">Acyl-CoA N-acyltransferase</fullName>
    </submittedName>
</protein>
<dbReference type="AlphaFoldDB" id="A0A6G1IB76"/>
<dbReference type="OrthoDB" id="2115692at2759"/>
<dbReference type="PANTHER" id="PTHR42791:SF14">
    <property type="entry name" value="N-ACETYLTRANSFERASE DOMAIN-CONTAINING PROTEIN"/>
    <property type="match status" value="1"/>
</dbReference>
<organism evidence="2 3">
    <name type="scientific">Trichodelitschia bisporula</name>
    <dbReference type="NCBI Taxonomy" id="703511"/>
    <lineage>
        <taxon>Eukaryota</taxon>
        <taxon>Fungi</taxon>
        <taxon>Dikarya</taxon>
        <taxon>Ascomycota</taxon>
        <taxon>Pezizomycotina</taxon>
        <taxon>Dothideomycetes</taxon>
        <taxon>Dothideomycetes incertae sedis</taxon>
        <taxon>Phaeotrichales</taxon>
        <taxon>Phaeotrichaceae</taxon>
        <taxon>Trichodelitschia</taxon>
    </lineage>
</organism>
<gene>
    <name evidence="2" type="ORF">EJ06DRAFT_525966</name>
</gene>
<dbReference type="PANTHER" id="PTHR42791">
    <property type="entry name" value="GNAT FAMILY ACETYLTRANSFERASE"/>
    <property type="match status" value="1"/>
</dbReference>
<feature type="domain" description="N-acetyltransferase" evidence="1">
    <location>
        <begin position="3"/>
        <end position="212"/>
    </location>
</feature>
<evidence type="ECO:0000313" key="3">
    <source>
        <dbReference type="Proteomes" id="UP000799640"/>
    </source>
</evidence>
<dbReference type="Pfam" id="PF00583">
    <property type="entry name" value="Acetyltransf_1"/>
    <property type="match status" value="1"/>
</dbReference>
<evidence type="ECO:0000259" key="1">
    <source>
        <dbReference type="PROSITE" id="PS51186"/>
    </source>
</evidence>
<name>A0A6G1IB76_9PEZI</name>
<dbReference type="InterPro" id="IPR000182">
    <property type="entry name" value="GNAT_dom"/>
</dbReference>
<dbReference type="InterPro" id="IPR016181">
    <property type="entry name" value="Acyl_CoA_acyltransferase"/>
</dbReference>
<dbReference type="CDD" id="cd04301">
    <property type="entry name" value="NAT_SF"/>
    <property type="match status" value="1"/>
</dbReference>
<keyword evidence="2" id="KW-0808">Transferase</keyword>
<dbReference type="SUPFAM" id="SSF55729">
    <property type="entry name" value="Acyl-CoA N-acyltransferases (Nat)"/>
    <property type="match status" value="1"/>
</dbReference>
<keyword evidence="2" id="KW-0012">Acyltransferase</keyword>
<reference evidence="2" key="1">
    <citation type="journal article" date="2020" name="Stud. Mycol.">
        <title>101 Dothideomycetes genomes: a test case for predicting lifestyles and emergence of pathogens.</title>
        <authorList>
            <person name="Haridas S."/>
            <person name="Albert R."/>
            <person name="Binder M."/>
            <person name="Bloem J."/>
            <person name="Labutti K."/>
            <person name="Salamov A."/>
            <person name="Andreopoulos B."/>
            <person name="Baker S."/>
            <person name="Barry K."/>
            <person name="Bills G."/>
            <person name="Bluhm B."/>
            <person name="Cannon C."/>
            <person name="Castanera R."/>
            <person name="Culley D."/>
            <person name="Daum C."/>
            <person name="Ezra D."/>
            <person name="Gonzalez J."/>
            <person name="Henrissat B."/>
            <person name="Kuo A."/>
            <person name="Liang C."/>
            <person name="Lipzen A."/>
            <person name="Lutzoni F."/>
            <person name="Magnuson J."/>
            <person name="Mondo S."/>
            <person name="Nolan M."/>
            <person name="Ohm R."/>
            <person name="Pangilinan J."/>
            <person name="Park H.-J."/>
            <person name="Ramirez L."/>
            <person name="Alfaro M."/>
            <person name="Sun H."/>
            <person name="Tritt A."/>
            <person name="Yoshinaga Y."/>
            <person name="Zwiers L.-H."/>
            <person name="Turgeon B."/>
            <person name="Goodwin S."/>
            <person name="Spatafora J."/>
            <person name="Crous P."/>
            <person name="Grigoriev I."/>
        </authorList>
    </citation>
    <scope>NUCLEOTIDE SEQUENCE</scope>
    <source>
        <strain evidence="2">CBS 262.69</strain>
    </source>
</reference>
<evidence type="ECO:0000313" key="2">
    <source>
        <dbReference type="EMBL" id="KAF2405451.1"/>
    </source>
</evidence>